<gene>
    <name evidence="1" type="ORF">J3R73_003201</name>
</gene>
<comment type="caution">
    <text evidence="1">The sequence shown here is derived from an EMBL/GenBank/DDBJ whole genome shotgun (WGS) entry which is preliminary data.</text>
</comment>
<reference evidence="1 2" key="1">
    <citation type="submission" date="2023-07" db="EMBL/GenBank/DDBJ databases">
        <title>Genomic Encyclopedia of Type Strains, Phase IV (KMG-IV): sequencing the most valuable type-strain genomes for metagenomic binning, comparative biology and taxonomic classification.</title>
        <authorList>
            <person name="Goeker M."/>
        </authorList>
    </citation>
    <scope>NUCLEOTIDE SEQUENCE [LARGE SCALE GENOMIC DNA]</scope>
    <source>
        <strain evidence="1 2">DSM 5896</strain>
    </source>
</reference>
<evidence type="ECO:0000313" key="2">
    <source>
        <dbReference type="Proteomes" id="UP001237448"/>
    </source>
</evidence>
<dbReference type="RefSeq" id="WP_307428700.1">
    <property type="nucleotide sequence ID" value="NZ_JAUSVK010000001.1"/>
</dbReference>
<dbReference type="EMBL" id="JAUSVK010000001">
    <property type="protein sequence ID" value="MDQ0393409.1"/>
    <property type="molecule type" value="Genomic_DNA"/>
</dbReference>
<name>A0ABU0FFM7_9HYPH</name>
<keyword evidence="2" id="KW-1185">Reference proteome</keyword>
<organism evidence="1 2">
    <name type="scientific">Labrys monachus</name>
    <dbReference type="NCBI Taxonomy" id="217067"/>
    <lineage>
        <taxon>Bacteria</taxon>
        <taxon>Pseudomonadati</taxon>
        <taxon>Pseudomonadota</taxon>
        <taxon>Alphaproteobacteria</taxon>
        <taxon>Hyphomicrobiales</taxon>
        <taxon>Xanthobacteraceae</taxon>
        <taxon>Labrys</taxon>
    </lineage>
</organism>
<proteinExistence type="predicted"/>
<sequence>MNSSEAGNASSACCGWSVVSADIGSADPFLPEDAIHVMKEFGGAWLADFALAPPRARRPTGLRRARAWIPMAERRDAAPVAASRRDLEILHRQGAAHALRA</sequence>
<protein>
    <submittedName>
        <fullName evidence="1">Uncharacterized protein</fullName>
    </submittedName>
</protein>
<accession>A0ABU0FFM7</accession>
<dbReference type="Proteomes" id="UP001237448">
    <property type="component" value="Unassembled WGS sequence"/>
</dbReference>
<evidence type="ECO:0000313" key="1">
    <source>
        <dbReference type="EMBL" id="MDQ0393409.1"/>
    </source>
</evidence>